<name>M1MFJ8_9CLOT</name>
<evidence type="ECO:0000256" key="3">
    <source>
        <dbReference type="ARBA" id="ARBA00038502"/>
    </source>
</evidence>
<sequence>MSMLGIDYEKIIRKTDRLIIRPMQKEDFLIVKENLDEQGSQKNKYDEEEIEFVHNYTEEVFEKHLKASREYSTNDNAYTFKVFKKSDGKYIGGIIIKTIQRKNFQWSEIGYWLLNQYWGNGYGSELIKAGIDIAFKELGFHRVEAQINLDNIASQRAAENAGMELECIRKGFIYEFGEWTDNMVYMINNIEDTKH</sequence>
<dbReference type="CDD" id="cd04301">
    <property type="entry name" value="NAT_SF"/>
    <property type="match status" value="1"/>
</dbReference>
<dbReference type="PATRIC" id="fig|931276.5.peg.1340"/>
<dbReference type="EMBL" id="CP004121">
    <property type="protein sequence ID" value="AGF55153.1"/>
    <property type="molecule type" value="Genomic_DNA"/>
</dbReference>
<dbReference type="PROSITE" id="PS51186">
    <property type="entry name" value="GNAT"/>
    <property type="match status" value="1"/>
</dbReference>
<feature type="domain" description="N-acetyltransferase" evidence="4">
    <location>
        <begin position="18"/>
        <end position="191"/>
    </location>
</feature>
<dbReference type="SUPFAM" id="SSF55729">
    <property type="entry name" value="Acyl-CoA N-acyltransferases (Nat)"/>
    <property type="match status" value="1"/>
</dbReference>
<reference evidence="5 6" key="1">
    <citation type="submission" date="2013-02" db="EMBL/GenBank/DDBJ databases">
        <title>Genome sequence of Clostridium saccharoperbutylacetonicum N1-4(HMT).</title>
        <authorList>
            <person name="Poehlein A."/>
            <person name="Daniel R."/>
        </authorList>
    </citation>
    <scope>NUCLEOTIDE SEQUENCE [LARGE SCALE GENOMIC DNA]</scope>
    <source>
        <strain evidence="6">N1-4(HMT)</strain>
    </source>
</reference>
<dbReference type="PANTHER" id="PTHR43792:SF8">
    <property type="entry name" value="[RIBOSOMAL PROTEIN US5]-ALANINE N-ACETYLTRANSFERASE"/>
    <property type="match status" value="1"/>
</dbReference>
<evidence type="ECO:0000313" key="6">
    <source>
        <dbReference type="Proteomes" id="UP000011728"/>
    </source>
</evidence>
<dbReference type="InterPro" id="IPR016181">
    <property type="entry name" value="Acyl_CoA_acyltransferase"/>
</dbReference>
<dbReference type="KEGG" id="csr:Cspa_c13830"/>
<dbReference type="Proteomes" id="UP000011728">
    <property type="component" value="Chromosome"/>
</dbReference>
<accession>M1MFJ8</accession>
<protein>
    <submittedName>
        <fullName evidence="5">Acetyltransferase</fullName>
    </submittedName>
</protein>
<dbReference type="InterPro" id="IPR000182">
    <property type="entry name" value="GNAT_dom"/>
</dbReference>
<dbReference type="PANTHER" id="PTHR43792">
    <property type="entry name" value="GNAT FAMILY, PUTATIVE (AFU_ORTHOLOGUE AFUA_3G00765)-RELATED-RELATED"/>
    <property type="match status" value="1"/>
</dbReference>
<evidence type="ECO:0000259" key="4">
    <source>
        <dbReference type="PROSITE" id="PS51186"/>
    </source>
</evidence>
<dbReference type="RefSeq" id="WP_015391475.1">
    <property type="nucleotide sequence ID" value="NC_020291.1"/>
</dbReference>
<keyword evidence="6" id="KW-1185">Reference proteome</keyword>
<dbReference type="OrthoDB" id="9795206at2"/>
<dbReference type="Pfam" id="PF13302">
    <property type="entry name" value="Acetyltransf_3"/>
    <property type="match status" value="1"/>
</dbReference>
<organism evidence="5 6">
    <name type="scientific">Clostridium saccharoperbutylacetonicum N1-4(HMT)</name>
    <dbReference type="NCBI Taxonomy" id="931276"/>
    <lineage>
        <taxon>Bacteria</taxon>
        <taxon>Bacillati</taxon>
        <taxon>Bacillota</taxon>
        <taxon>Clostridia</taxon>
        <taxon>Eubacteriales</taxon>
        <taxon>Clostridiaceae</taxon>
        <taxon>Clostridium</taxon>
    </lineage>
</organism>
<evidence type="ECO:0000256" key="1">
    <source>
        <dbReference type="ARBA" id="ARBA00022679"/>
    </source>
</evidence>
<proteinExistence type="inferred from homology"/>
<keyword evidence="1 5" id="KW-0808">Transferase</keyword>
<keyword evidence="2" id="KW-0012">Acyltransferase</keyword>
<evidence type="ECO:0000256" key="2">
    <source>
        <dbReference type="ARBA" id="ARBA00023315"/>
    </source>
</evidence>
<dbReference type="InterPro" id="IPR051531">
    <property type="entry name" value="N-acetyltransferase"/>
</dbReference>
<dbReference type="Gene3D" id="3.40.630.30">
    <property type="match status" value="1"/>
</dbReference>
<dbReference type="GO" id="GO:0016747">
    <property type="term" value="F:acyltransferase activity, transferring groups other than amino-acyl groups"/>
    <property type="evidence" value="ECO:0007669"/>
    <property type="project" value="InterPro"/>
</dbReference>
<dbReference type="AlphaFoldDB" id="M1MFJ8"/>
<dbReference type="HOGENOM" id="CLU_013985_40_1_9"/>
<dbReference type="eggNOG" id="COG1670">
    <property type="taxonomic scope" value="Bacteria"/>
</dbReference>
<gene>
    <name evidence="5" type="ORF">Cspa_c13830</name>
</gene>
<comment type="similarity">
    <text evidence="3">Belongs to the acetyltransferase family. RimJ subfamily.</text>
</comment>
<evidence type="ECO:0000313" key="5">
    <source>
        <dbReference type="EMBL" id="AGF55153.1"/>
    </source>
</evidence>